<dbReference type="InterPro" id="IPR020471">
    <property type="entry name" value="AKR"/>
</dbReference>
<keyword evidence="2" id="KW-0521">NADP</keyword>
<dbReference type="InterPro" id="IPR023210">
    <property type="entry name" value="NADP_OxRdtase_dom"/>
</dbReference>
<dbReference type="SUPFAM" id="SSF51430">
    <property type="entry name" value="NAD(P)-linked oxidoreductase"/>
    <property type="match status" value="1"/>
</dbReference>
<reference evidence="6" key="1">
    <citation type="journal article" date="2019" name="Int. J. Syst. Evol. Microbiol.">
        <title>The Global Catalogue of Microorganisms (GCM) 10K type strain sequencing project: providing services to taxonomists for standard genome sequencing and annotation.</title>
        <authorList>
            <consortium name="The Broad Institute Genomics Platform"/>
            <consortium name="The Broad Institute Genome Sequencing Center for Infectious Disease"/>
            <person name="Wu L."/>
            <person name="Ma J."/>
        </authorList>
    </citation>
    <scope>NUCLEOTIDE SEQUENCE [LARGE SCALE GENOMIC DNA]</scope>
    <source>
        <strain evidence="6">JCM 17336</strain>
    </source>
</reference>
<sequence length="316" mass="35663">MSSQNQKNEISRRSFLQTSAKFAAAGIYLGVFGMPELFGNVVVDKKDVQIPDVKLNNGVKMPILGFGTYGLSGEVCQQSVAEAISAGYRLLDTAKVYGNEEAVGRGIKQSGIDRKKLFVTSKLWVDDAGYENAKKGFEETLRKLQLEYLDLYLIHRPRGDVKGSWKAMEELYKAGKIKAIGISNFDPVQLDALLSYAEVKPVINQIETHAYFQQTNDFKVLKQHNIQMQAWAPFAEGRNGLFTNEILTKIAQKHGKTTAQVSLRWHYQRGIVAIPRSSQKVHIIENLDIFDFKLDSADIKEIEKLDLNKTQFPEWT</sequence>
<dbReference type="PROSITE" id="PS51318">
    <property type="entry name" value="TAT"/>
    <property type="match status" value="1"/>
</dbReference>
<dbReference type="Pfam" id="PF00248">
    <property type="entry name" value="Aldo_ket_red"/>
    <property type="match status" value="1"/>
</dbReference>
<dbReference type="CDD" id="cd19133">
    <property type="entry name" value="AKR_AKR5F1"/>
    <property type="match status" value="1"/>
</dbReference>
<dbReference type="RefSeq" id="WP_278022487.1">
    <property type="nucleotide sequence ID" value="NZ_BAABDT010000002.1"/>
</dbReference>
<evidence type="ECO:0000256" key="3">
    <source>
        <dbReference type="ARBA" id="ARBA00023002"/>
    </source>
</evidence>
<dbReference type="Gene3D" id="3.20.20.100">
    <property type="entry name" value="NADP-dependent oxidoreductase domain"/>
    <property type="match status" value="1"/>
</dbReference>
<dbReference type="Proteomes" id="UP001501367">
    <property type="component" value="Unassembled WGS sequence"/>
</dbReference>
<dbReference type="EMBL" id="BAABDT010000002">
    <property type="protein sequence ID" value="GAA3734618.1"/>
    <property type="molecule type" value="Genomic_DNA"/>
</dbReference>
<keyword evidence="6" id="KW-1185">Reference proteome</keyword>
<comment type="similarity">
    <text evidence="1">Belongs to the aldo/keto reductase family.</text>
</comment>
<dbReference type="InterPro" id="IPR006311">
    <property type="entry name" value="TAT_signal"/>
</dbReference>
<organism evidence="5 6">
    <name type="scientific">Flavobacterium ginsengisoli</name>
    <dbReference type="NCBI Taxonomy" id="871694"/>
    <lineage>
        <taxon>Bacteria</taxon>
        <taxon>Pseudomonadati</taxon>
        <taxon>Bacteroidota</taxon>
        <taxon>Flavobacteriia</taxon>
        <taxon>Flavobacteriales</taxon>
        <taxon>Flavobacteriaceae</taxon>
        <taxon>Flavobacterium</taxon>
    </lineage>
</organism>
<protein>
    <submittedName>
        <fullName evidence="5">Aldo/keto reductase</fullName>
    </submittedName>
</protein>
<comment type="caution">
    <text evidence="5">The sequence shown here is derived from an EMBL/GenBank/DDBJ whole genome shotgun (WGS) entry which is preliminary data.</text>
</comment>
<dbReference type="InterPro" id="IPR018170">
    <property type="entry name" value="Aldo/ket_reductase_CS"/>
</dbReference>
<evidence type="ECO:0000256" key="1">
    <source>
        <dbReference type="ARBA" id="ARBA00007905"/>
    </source>
</evidence>
<evidence type="ECO:0000259" key="4">
    <source>
        <dbReference type="Pfam" id="PF00248"/>
    </source>
</evidence>
<gene>
    <name evidence="5" type="ORF">GCM10022422_16910</name>
</gene>
<evidence type="ECO:0000313" key="5">
    <source>
        <dbReference type="EMBL" id="GAA3734618.1"/>
    </source>
</evidence>
<dbReference type="PANTHER" id="PTHR43827:SF3">
    <property type="entry name" value="NADP-DEPENDENT OXIDOREDUCTASE DOMAIN-CONTAINING PROTEIN"/>
    <property type="match status" value="1"/>
</dbReference>
<proteinExistence type="inferred from homology"/>
<evidence type="ECO:0000256" key="2">
    <source>
        <dbReference type="ARBA" id="ARBA00022857"/>
    </source>
</evidence>
<accession>A0ABP7FA87</accession>
<dbReference type="PANTHER" id="PTHR43827">
    <property type="entry name" value="2,5-DIKETO-D-GLUCONIC ACID REDUCTASE"/>
    <property type="match status" value="1"/>
</dbReference>
<dbReference type="PROSITE" id="PS00062">
    <property type="entry name" value="ALDOKETO_REDUCTASE_2"/>
    <property type="match status" value="1"/>
</dbReference>
<feature type="domain" description="NADP-dependent oxidoreductase" evidence="4">
    <location>
        <begin position="64"/>
        <end position="306"/>
    </location>
</feature>
<dbReference type="PIRSF" id="PIRSF000097">
    <property type="entry name" value="AKR"/>
    <property type="match status" value="1"/>
</dbReference>
<dbReference type="InterPro" id="IPR036812">
    <property type="entry name" value="NAD(P)_OxRdtase_dom_sf"/>
</dbReference>
<keyword evidence="3" id="KW-0560">Oxidoreductase</keyword>
<evidence type="ECO:0000313" key="6">
    <source>
        <dbReference type="Proteomes" id="UP001501367"/>
    </source>
</evidence>
<dbReference type="PROSITE" id="PS00798">
    <property type="entry name" value="ALDOKETO_REDUCTASE_1"/>
    <property type="match status" value="1"/>
</dbReference>
<dbReference type="PRINTS" id="PR00069">
    <property type="entry name" value="ALDKETRDTASE"/>
</dbReference>
<name>A0ABP7FA87_9FLAO</name>